<dbReference type="GO" id="GO:0016787">
    <property type="term" value="F:hydrolase activity"/>
    <property type="evidence" value="ECO:0007669"/>
    <property type="project" value="UniProtKB-KW"/>
</dbReference>
<dbReference type="InterPro" id="IPR004130">
    <property type="entry name" value="Gpn"/>
</dbReference>
<name>A0AAW7XEW5_9GAMM</name>
<dbReference type="Proteomes" id="UP001177341">
    <property type="component" value="Unassembled WGS sequence"/>
</dbReference>
<dbReference type="PANTHER" id="PTHR42708">
    <property type="entry name" value="ATP/GTP-BINDING PROTEIN-RELATED"/>
    <property type="match status" value="1"/>
</dbReference>
<evidence type="ECO:0000256" key="4">
    <source>
        <dbReference type="ARBA" id="ARBA00023134"/>
    </source>
</evidence>
<dbReference type="InterPro" id="IPR027417">
    <property type="entry name" value="P-loop_NTPase"/>
</dbReference>
<sequence length="333" mass="37488">MKSYKALFIGSPGSGKTTAIRSISEIDVVDTDTKVSDSTIKRKRTTTVGMDYGKLTLNDDTSLHLYGTPGQERFKFMWDLMVSDLAKDASAVILLVDNTRNYPLKDLDFYLDEFWDYIIGRNFVVAVTRSDLDETTRLEDYQNHLKARGMLAPTIFIDARKSMHVLDIINSAMMHDADSVNWSDVSHRVAMNEFKKRNPDPNSPQFEWLRKSRPVPKMSIVEAATKSRGILGALHFDANSQTIDHSLSNMEQHELFKTLKALADTVSKKAPQLPAIGNISLFGYKQDTLALFIEHDQSLGLLANANMTHQQIRQQAVDLLQWSDNVSDSDQAG</sequence>
<dbReference type="Proteomes" id="UP001169862">
    <property type="component" value="Unassembled WGS sequence"/>
</dbReference>
<evidence type="ECO:0000256" key="3">
    <source>
        <dbReference type="ARBA" id="ARBA00022801"/>
    </source>
</evidence>
<organism evidence="5 7">
    <name type="scientific">Neptunomonas phycophila</name>
    <dbReference type="NCBI Taxonomy" id="1572645"/>
    <lineage>
        <taxon>Bacteria</taxon>
        <taxon>Pseudomonadati</taxon>
        <taxon>Pseudomonadota</taxon>
        <taxon>Gammaproteobacteria</taxon>
        <taxon>Oceanospirillales</taxon>
        <taxon>Oceanospirillaceae</taxon>
        <taxon>Neptunomonas</taxon>
    </lineage>
</organism>
<evidence type="ECO:0000313" key="8">
    <source>
        <dbReference type="Proteomes" id="UP001177341"/>
    </source>
</evidence>
<dbReference type="Gene3D" id="3.40.50.300">
    <property type="entry name" value="P-loop containing nucleotide triphosphate hydrolases"/>
    <property type="match status" value="1"/>
</dbReference>
<dbReference type="AlphaFoldDB" id="A0AAW7XEW5"/>
<keyword evidence="3" id="KW-0378">Hydrolase</keyword>
<keyword evidence="2" id="KW-0547">Nucleotide-binding</keyword>
<protein>
    <submittedName>
        <fullName evidence="5">ATP/GTP-binding protein</fullName>
    </submittedName>
</protein>
<accession>A0AAW7XEW5</accession>
<dbReference type="CDD" id="cd00882">
    <property type="entry name" value="Ras_like_GTPase"/>
    <property type="match status" value="1"/>
</dbReference>
<dbReference type="InterPro" id="IPR052705">
    <property type="entry name" value="Gliding_Motility_GTPase"/>
</dbReference>
<evidence type="ECO:0000256" key="1">
    <source>
        <dbReference type="ARBA" id="ARBA00005290"/>
    </source>
</evidence>
<comment type="similarity">
    <text evidence="1">Belongs to the GPN-loop GTPase family.</text>
</comment>
<dbReference type="GO" id="GO:0005525">
    <property type="term" value="F:GTP binding"/>
    <property type="evidence" value="ECO:0007669"/>
    <property type="project" value="UniProtKB-KW"/>
</dbReference>
<dbReference type="GeneID" id="89457034"/>
<keyword evidence="8" id="KW-1185">Reference proteome</keyword>
<gene>
    <name evidence="5" type="ORF">Q4490_04155</name>
    <name evidence="6" type="ORF">Q8W30_03420</name>
</gene>
<evidence type="ECO:0000256" key="2">
    <source>
        <dbReference type="ARBA" id="ARBA00022741"/>
    </source>
</evidence>
<dbReference type="Pfam" id="PF03029">
    <property type="entry name" value="ATP_bind_1"/>
    <property type="match status" value="1"/>
</dbReference>
<comment type="caution">
    <text evidence="5">The sequence shown here is derived from an EMBL/GenBank/DDBJ whole genome shotgun (WGS) entry which is preliminary data.</text>
</comment>
<dbReference type="PANTHER" id="PTHR42708:SF1">
    <property type="entry name" value="GLIDING MOTILITY PROTEIN MGLA"/>
    <property type="match status" value="1"/>
</dbReference>
<reference evidence="5" key="1">
    <citation type="submission" date="2023-07" db="EMBL/GenBank/DDBJ databases">
        <title>Genome content predicts the carbon catabolic preferences of heterotrophic bacteria.</title>
        <authorList>
            <person name="Gralka M."/>
        </authorList>
    </citation>
    <scope>NUCLEOTIDE SEQUENCE</scope>
    <source>
        <strain evidence="6">5G01</strain>
        <strain evidence="5">I2M16</strain>
    </source>
</reference>
<evidence type="ECO:0000313" key="6">
    <source>
        <dbReference type="EMBL" id="MDP2521611.1"/>
    </source>
</evidence>
<dbReference type="SUPFAM" id="SSF52540">
    <property type="entry name" value="P-loop containing nucleoside triphosphate hydrolases"/>
    <property type="match status" value="1"/>
</dbReference>
<dbReference type="RefSeq" id="WP_075178481.1">
    <property type="nucleotide sequence ID" value="NZ_CAXPFL010000006.1"/>
</dbReference>
<dbReference type="EMBL" id="JAUYVO010000002">
    <property type="protein sequence ID" value="MDP2521611.1"/>
    <property type="molecule type" value="Genomic_DNA"/>
</dbReference>
<keyword evidence="4" id="KW-0342">GTP-binding</keyword>
<proteinExistence type="inferred from homology"/>
<dbReference type="EMBL" id="JAUOPG010000002">
    <property type="protein sequence ID" value="MDO6452751.1"/>
    <property type="molecule type" value="Genomic_DNA"/>
</dbReference>
<evidence type="ECO:0000313" key="5">
    <source>
        <dbReference type="EMBL" id="MDO6452751.1"/>
    </source>
</evidence>
<evidence type="ECO:0000313" key="7">
    <source>
        <dbReference type="Proteomes" id="UP001169862"/>
    </source>
</evidence>